<protein>
    <submittedName>
        <fullName evidence="2">Uncharacterized protein</fullName>
    </submittedName>
</protein>
<reference evidence="2 3" key="1">
    <citation type="submission" date="2018-02" db="EMBL/GenBank/DDBJ databases">
        <title>Genome sequence of the basidiomycete white-rot fungus Phlebia centrifuga.</title>
        <authorList>
            <person name="Granchi Z."/>
            <person name="Peng M."/>
            <person name="de Vries R.P."/>
            <person name="Hilden K."/>
            <person name="Makela M.R."/>
            <person name="Grigoriev I."/>
            <person name="Riley R."/>
        </authorList>
    </citation>
    <scope>NUCLEOTIDE SEQUENCE [LARGE SCALE GENOMIC DNA]</scope>
    <source>
        <strain evidence="2 3">FBCC195</strain>
    </source>
</reference>
<proteinExistence type="predicted"/>
<organism evidence="2 3">
    <name type="scientific">Hermanssonia centrifuga</name>
    <dbReference type="NCBI Taxonomy" id="98765"/>
    <lineage>
        <taxon>Eukaryota</taxon>
        <taxon>Fungi</taxon>
        <taxon>Dikarya</taxon>
        <taxon>Basidiomycota</taxon>
        <taxon>Agaricomycotina</taxon>
        <taxon>Agaricomycetes</taxon>
        <taxon>Polyporales</taxon>
        <taxon>Meruliaceae</taxon>
        <taxon>Hermanssonia</taxon>
    </lineage>
</organism>
<keyword evidence="3" id="KW-1185">Reference proteome</keyword>
<evidence type="ECO:0000313" key="2">
    <source>
        <dbReference type="EMBL" id="PSR93724.1"/>
    </source>
</evidence>
<feature type="compositionally biased region" description="Basic residues" evidence="1">
    <location>
        <begin position="61"/>
        <end position="72"/>
    </location>
</feature>
<gene>
    <name evidence="2" type="ORF">PHLCEN_2v4619</name>
</gene>
<evidence type="ECO:0000313" key="3">
    <source>
        <dbReference type="Proteomes" id="UP000186601"/>
    </source>
</evidence>
<dbReference type="AlphaFoldDB" id="A0A2R6PNL5"/>
<feature type="region of interest" description="Disordered" evidence="1">
    <location>
        <begin position="56"/>
        <end position="97"/>
    </location>
</feature>
<name>A0A2R6PNL5_9APHY</name>
<dbReference type="Proteomes" id="UP000186601">
    <property type="component" value="Unassembled WGS sequence"/>
</dbReference>
<comment type="caution">
    <text evidence="2">The sequence shown here is derived from an EMBL/GenBank/DDBJ whole genome shotgun (WGS) entry which is preliminary data.</text>
</comment>
<accession>A0A2R6PNL5</accession>
<dbReference type="EMBL" id="MLYV02000468">
    <property type="protein sequence ID" value="PSR93724.1"/>
    <property type="molecule type" value="Genomic_DNA"/>
</dbReference>
<sequence length="97" mass="10949">MQKEEAFNAGDQGPPSMKCIAEDLGQQCRRATVIKDGEVYEIHAYQNIISQRCCASSPFHGRNRERKRKGTRRPWEGRGGPFGIFESLMTKDASSDE</sequence>
<evidence type="ECO:0000256" key="1">
    <source>
        <dbReference type="SAM" id="MobiDB-lite"/>
    </source>
</evidence>